<dbReference type="AlphaFoldDB" id="A0A226GZN5"/>
<sequence>MHKLYILLVFIVLTIISCTKKDTINHYLNNTVTQKELLDNGFYKYSMTYLEGESPEKDIHDYEPTNPSHYDTVRVEVFSNIKPKKINGIPKGPLPIFNDSCKIENRNKIITYFFRNNSLEFKSIMNPICSDTKTKDSFKTQIDIKKYYDSLKISYKKMPLERLRNHNDSIGLRVRFIINNFESYFYLTERKEMITYYKTKKRGNEDMLVWNFYKEDSSYEFIE</sequence>
<comment type="caution">
    <text evidence="1">The sequence shown here is derived from an EMBL/GenBank/DDBJ whole genome shotgun (WGS) entry which is preliminary data.</text>
</comment>
<evidence type="ECO:0000313" key="1">
    <source>
        <dbReference type="EMBL" id="OXA86891.1"/>
    </source>
</evidence>
<keyword evidence="2" id="KW-1185">Reference proteome</keyword>
<evidence type="ECO:0000313" key="2">
    <source>
        <dbReference type="Proteomes" id="UP000198345"/>
    </source>
</evidence>
<proteinExistence type="predicted"/>
<gene>
    <name evidence="1" type="ORF">B0A66_17125</name>
</gene>
<dbReference type="RefSeq" id="WP_089051079.1">
    <property type="nucleotide sequence ID" value="NZ_FXTV01000003.1"/>
</dbReference>
<protein>
    <recommendedName>
        <fullName evidence="3">Lipoprotein</fullName>
    </recommendedName>
</protein>
<dbReference type="OrthoDB" id="1360623at2"/>
<reference evidence="1 2" key="1">
    <citation type="submission" date="2016-11" db="EMBL/GenBank/DDBJ databases">
        <title>Whole genomes of Flavobacteriaceae.</title>
        <authorList>
            <person name="Stine C."/>
            <person name="Li C."/>
            <person name="Tadesse D."/>
        </authorList>
    </citation>
    <scope>NUCLEOTIDE SEQUENCE [LARGE SCALE GENOMIC DNA]</scope>
    <source>
        <strain evidence="1 2">DSM 18292</strain>
    </source>
</reference>
<dbReference type="EMBL" id="MUGW01000037">
    <property type="protein sequence ID" value="OXA86891.1"/>
    <property type="molecule type" value="Genomic_DNA"/>
</dbReference>
<organism evidence="1 2">
    <name type="scientific">Flavobacterium hercynium</name>
    <dbReference type="NCBI Taxonomy" id="387094"/>
    <lineage>
        <taxon>Bacteria</taxon>
        <taxon>Pseudomonadati</taxon>
        <taxon>Bacteroidota</taxon>
        <taxon>Flavobacteriia</taxon>
        <taxon>Flavobacteriales</taxon>
        <taxon>Flavobacteriaceae</taxon>
        <taxon>Flavobacterium</taxon>
    </lineage>
</organism>
<evidence type="ECO:0008006" key="3">
    <source>
        <dbReference type="Google" id="ProtNLM"/>
    </source>
</evidence>
<dbReference type="PROSITE" id="PS51257">
    <property type="entry name" value="PROKAR_LIPOPROTEIN"/>
    <property type="match status" value="1"/>
</dbReference>
<accession>A0A226GZN5</accession>
<name>A0A226GZN5_9FLAO</name>
<dbReference type="Proteomes" id="UP000198345">
    <property type="component" value="Unassembled WGS sequence"/>
</dbReference>